<proteinExistence type="predicted"/>
<dbReference type="PROSITE" id="PS51682">
    <property type="entry name" value="SAM_OMT_I"/>
    <property type="match status" value="1"/>
</dbReference>
<evidence type="ECO:0000313" key="4">
    <source>
        <dbReference type="EMBL" id="HIU12710.1"/>
    </source>
</evidence>
<accession>A0A9D1HL76</accession>
<keyword evidence="2" id="KW-0808">Transferase</keyword>
<dbReference type="GO" id="GO:0008171">
    <property type="term" value="F:O-methyltransferase activity"/>
    <property type="evidence" value="ECO:0007669"/>
    <property type="project" value="InterPro"/>
</dbReference>
<dbReference type="Gene3D" id="3.40.50.150">
    <property type="entry name" value="Vaccinia Virus protein VP39"/>
    <property type="match status" value="1"/>
</dbReference>
<evidence type="ECO:0000256" key="3">
    <source>
        <dbReference type="ARBA" id="ARBA00022691"/>
    </source>
</evidence>
<dbReference type="Pfam" id="PF01596">
    <property type="entry name" value="Methyltransf_3"/>
    <property type="match status" value="1"/>
</dbReference>
<dbReference type="PANTHER" id="PTHR10509">
    <property type="entry name" value="O-METHYLTRANSFERASE-RELATED"/>
    <property type="match status" value="1"/>
</dbReference>
<dbReference type="CDD" id="cd02440">
    <property type="entry name" value="AdoMet_MTases"/>
    <property type="match status" value="1"/>
</dbReference>
<evidence type="ECO:0000256" key="1">
    <source>
        <dbReference type="ARBA" id="ARBA00022603"/>
    </source>
</evidence>
<gene>
    <name evidence="4" type="ORF">IAD15_01390</name>
</gene>
<evidence type="ECO:0000256" key="2">
    <source>
        <dbReference type="ARBA" id="ARBA00022679"/>
    </source>
</evidence>
<reference evidence="4" key="1">
    <citation type="submission" date="2020-10" db="EMBL/GenBank/DDBJ databases">
        <authorList>
            <person name="Gilroy R."/>
        </authorList>
    </citation>
    <scope>NUCLEOTIDE SEQUENCE</scope>
    <source>
        <strain evidence="4">CHK195-11698</strain>
    </source>
</reference>
<dbReference type="InterPro" id="IPR002935">
    <property type="entry name" value="SAM_O-MeTrfase"/>
</dbReference>
<dbReference type="GO" id="GO:0008757">
    <property type="term" value="F:S-adenosylmethionine-dependent methyltransferase activity"/>
    <property type="evidence" value="ECO:0007669"/>
    <property type="project" value="TreeGrafter"/>
</dbReference>
<dbReference type="GO" id="GO:0032259">
    <property type="term" value="P:methylation"/>
    <property type="evidence" value="ECO:0007669"/>
    <property type="project" value="UniProtKB-KW"/>
</dbReference>
<dbReference type="PANTHER" id="PTHR10509:SF14">
    <property type="entry name" value="CAFFEOYL-COA O-METHYLTRANSFERASE 3-RELATED"/>
    <property type="match status" value="1"/>
</dbReference>
<evidence type="ECO:0000313" key="5">
    <source>
        <dbReference type="Proteomes" id="UP000824175"/>
    </source>
</evidence>
<dbReference type="AlphaFoldDB" id="A0A9D1HL76"/>
<keyword evidence="1" id="KW-0489">Methyltransferase</keyword>
<dbReference type="InterPro" id="IPR050362">
    <property type="entry name" value="Cation-dep_OMT"/>
</dbReference>
<dbReference type="Proteomes" id="UP000824175">
    <property type="component" value="Unassembled WGS sequence"/>
</dbReference>
<dbReference type="SUPFAM" id="SSF53335">
    <property type="entry name" value="S-adenosyl-L-methionine-dependent methyltransferases"/>
    <property type="match status" value="1"/>
</dbReference>
<sequence length="208" mass="23884">MVIKVDLKDLETLALAKKIPIMQKEGLSFMIDRLNESQASSLLEIGSAVGYSALMMASNVEGLKIDSIELDASRYAEACQHVEAYQKADQIALHLGDALTYPLEKLAYAPYDCLFIDAAKAQYQRFFERYIDLVKPEGFVIVDNLDFHGMVNDIEHIHNRNTRALVRKIKRFKDWILHHEAYDSIYYPVGDGIVMIRKKEQHEVNDKY</sequence>
<keyword evidence="3" id="KW-0949">S-adenosyl-L-methionine</keyword>
<organism evidence="4 5">
    <name type="scientific">Candidatus Fimiplasma intestinipullorum</name>
    <dbReference type="NCBI Taxonomy" id="2840825"/>
    <lineage>
        <taxon>Bacteria</taxon>
        <taxon>Bacillati</taxon>
        <taxon>Bacillota</taxon>
        <taxon>Clostridia</taxon>
        <taxon>Eubacteriales</taxon>
        <taxon>Candidatus Fimiplasma</taxon>
    </lineage>
</organism>
<reference evidence="4" key="2">
    <citation type="journal article" date="2021" name="PeerJ">
        <title>Extensive microbial diversity within the chicken gut microbiome revealed by metagenomics and culture.</title>
        <authorList>
            <person name="Gilroy R."/>
            <person name="Ravi A."/>
            <person name="Getino M."/>
            <person name="Pursley I."/>
            <person name="Horton D.L."/>
            <person name="Alikhan N.F."/>
            <person name="Baker D."/>
            <person name="Gharbi K."/>
            <person name="Hall N."/>
            <person name="Watson M."/>
            <person name="Adriaenssens E.M."/>
            <person name="Foster-Nyarko E."/>
            <person name="Jarju S."/>
            <person name="Secka A."/>
            <person name="Antonio M."/>
            <person name="Oren A."/>
            <person name="Chaudhuri R.R."/>
            <person name="La Ragione R."/>
            <person name="Hildebrand F."/>
            <person name="Pallen M.J."/>
        </authorList>
    </citation>
    <scope>NUCLEOTIDE SEQUENCE</scope>
    <source>
        <strain evidence="4">CHK195-11698</strain>
    </source>
</reference>
<name>A0A9D1HL76_9FIRM</name>
<dbReference type="EMBL" id="DVMJ01000008">
    <property type="protein sequence ID" value="HIU12710.1"/>
    <property type="molecule type" value="Genomic_DNA"/>
</dbReference>
<comment type="caution">
    <text evidence="4">The sequence shown here is derived from an EMBL/GenBank/DDBJ whole genome shotgun (WGS) entry which is preliminary data.</text>
</comment>
<protein>
    <submittedName>
        <fullName evidence="4">O-methyltransferase</fullName>
    </submittedName>
</protein>
<dbReference type="InterPro" id="IPR029063">
    <property type="entry name" value="SAM-dependent_MTases_sf"/>
</dbReference>